<accession>A0AB36K0R6</accession>
<dbReference type="InterPro" id="IPR027398">
    <property type="entry name" value="SecD-TM"/>
</dbReference>
<keyword evidence="5 11" id="KW-0653">Protein transport</keyword>
<dbReference type="PANTHER" id="PTHR30081">
    <property type="entry name" value="PROTEIN-EXPORT MEMBRANE PROTEIN SEC"/>
    <property type="match status" value="1"/>
</dbReference>
<evidence type="ECO:0000313" key="16">
    <source>
        <dbReference type="EMBL" id="OOE40368.1"/>
    </source>
</evidence>
<dbReference type="SUPFAM" id="SSF82866">
    <property type="entry name" value="Multidrug efflux transporter AcrB transmembrane domain"/>
    <property type="match status" value="1"/>
</dbReference>
<feature type="domain" description="SecDF P1 head subdomain" evidence="15">
    <location>
        <begin position="292"/>
        <end position="408"/>
    </location>
</feature>
<name>A0AB36K0R6_9GAMM</name>
<dbReference type="RefSeq" id="WP_235607558.1">
    <property type="nucleotide sequence ID" value="NZ_CP040021.1"/>
</dbReference>
<dbReference type="NCBIfam" id="TIGR00916">
    <property type="entry name" value="2A0604s01"/>
    <property type="match status" value="1"/>
</dbReference>
<keyword evidence="6 11" id="KW-1133">Transmembrane helix</keyword>
<evidence type="ECO:0000256" key="9">
    <source>
        <dbReference type="ARBA" id="ARBA00060774"/>
    </source>
</evidence>
<dbReference type="NCBIfam" id="NF009545">
    <property type="entry name" value="PRK12933.1"/>
    <property type="match status" value="1"/>
</dbReference>
<comment type="caution">
    <text evidence="16">The sequence shown here is derived from an EMBL/GenBank/DDBJ whole genome shotgun (WGS) entry which is preliminary data.</text>
</comment>
<dbReference type="InterPro" id="IPR048634">
    <property type="entry name" value="SecD_SecF_C"/>
</dbReference>
<evidence type="ECO:0000256" key="5">
    <source>
        <dbReference type="ARBA" id="ARBA00022927"/>
    </source>
</evidence>
<feature type="transmembrane region" description="Helical" evidence="11">
    <location>
        <begin position="559"/>
        <end position="578"/>
    </location>
</feature>
<dbReference type="AlphaFoldDB" id="A0AB36K0R6"/>
<sequence>MNKLSPANRYSLWHYAALVLMLIVLTLQALPSFFGDHPVVSVSHHSHQALQNWLKTHPETVSEVRYDSQGTVTLITPDISQQQNVQQQLKGALGTDAEITLDYLSAAPTWLSRFGAEPVKLGLDLRGGVQLLLWVDTDQALAHQAEALVQSLNLWLDSKHLPANATVNTKDNTTVQLPMLSASDRSKASAWFTEHYPQWRFNRTTNGWQMTDTEQDAMSHQAVRQNIDILRKRIDALGVAEASVQRQGKDYIRIELPGVHDPKQAKNVIGATASLAFYALDTTSPKRLYDAQHNVVPLARHAILGGEHIIDARTSVDEMRRPQVDIRLDGPGGETMLAFTRRHLGDPMATVYREYQANEQGDLIANERVINVATIQSALSDRFRITGLSSPEEARNLSMLLRAGALTAPIKIVEERAIGPTLGADNIKAGFSALAVGMIGVAIFMVLWYRRFGWVAIVSLGANLMMQVGLLALLPGAVLTLPGIAGLVLTVGMAVDTNVLIFERIRDRLRAGNSLANAIDTGYRAAFSTIFDANITTLISAVCLYAVGSGPLQGFATTLILGLCASMITGIVGTRAIINPIWGRDRRRAVTI</sequence>
<comment type="function">
    <text evidence="11">Part of the Sec protein translocase complex. Interacts with the SecYEG preprotein conducting channel. SecDF uses the proton motive force (PMF) to complete protein translocation after the ATP-dependent function of SecA.</text>
</comment>
<reference evidence="16 17" key="1">
    <citation type="journal article" date="2017" name="Genome Announc.">
        <title>Draft Genome Sequences of Salinivibrio proteolyticus, Salinivibrio sharmensis, Salinivibrio siamensis, Salinivibrio costicola subsp. alcaliphilus, Salinivibrio costicola subsp. vallismortis, and 29 New Isolates Belonging to the Genus Salinivibrio.</title>
        <authorList>
            <person name="Lopez-Hermoso C."/>
            <person name="de la Haba R.R."/>
            <person name="Sanchez-Porro C."/>
            <person name="Bayliss S.C."/>
            <person name="Feil E.J."/>
            <person name="Ventosa A."/>
        </authorList>
    </citation>
    <scope>NUCLEOTIDE SEQUENCE [LARGE SCALE GENOMIC DNA]</scope>
    <source>
        <strain evidence="16 17">AL184</strain>
    </source>
</reference>
<keyword evidence="3 11" id="KW-1003">Cell membrane</keyword>
<dbReference type="Gene3D" id="3.30.1360.200">
    <property type="match status" value="1"/>
</dbReference>
<comment type="similarity">
    <text evidence="9 11">Belongs to the SecD/SecF family. SecD subfamily.</text>
</comment>
<dbReference type="InterPro" id="IPR005791">
    <property type="entry name" value="SecD"/>
</dbReference>
<dbReference type="GO" id="GO:0006605">
    <property type="term" value="P:protein targeting"/>
    <property type="evidence" value="ECO:0007669"/>
    <property type="project" value="UniProtKB-UniRule"/>
</dbReference>
<dbReference type="GO" id="GO:0043952">
    <property type="term" value="P:protein transport by the Sec complex"/>
    <property type="evidence" value="ECO:0007669"/>
    <property type="project" value="UniProtKB-UniRule"/>
</dbReference>
<keyword evidence="7 11" id="KW-0811">Translocation</keyword>
<feature type="transmembrane region" description="Helical" evidence="11">
    <location>
        <begin position="429"/>
        <end position="449"/>
    </location>
</feature>
<evidence type="ECO:0000259" key="13">
    <source>
        <dbReference type="Pfam" id="PF13721"/>
    </source>
</evidence>
<organism evidence="16 17">
    <name type="scientific">Salinivibrio kushneri</name>
    <dbReference type="NCBI Taxonomy" id="1908198"/>
    <lineage>
        <taxon>Bacteria</taxon>
        <taxon>Pseudomonadati</taxon>
        <taxon>Pseudomonadota</taxon>
        <taxon>Gammaproteobacteria</taxon>
        <taxon>Vibrionales</taxon>
        <taxon>Vibrionaceae</taxon>
        <taxon>Salinivibrio</taxon>
    </lineage>
</organism>
<dbReference type="FunFam" id="3.30.1360.200:FF:000001">
    <property type="entry name" value="Protein translocase subunit SecD"/>
    <property type="match status" value="1"/>
</dbReference>
<keyword evidence="17" id="KW-1185">Reference proteome</keyword>
<dbReference type="Pfam" id="PF21760">
    <property type="entry name" value="SecD_1st"/>
    <property type="match status" value="1"/>
</dbReference>
<dbReference type="InterPro" id="IPR055344">
    <property type="entry name" value="SecD_SecF_C_bact"/>
</dbReference>
<dbReference type="InterPro" id="IPR048631">
    <property type="entry name" value="SecD_1st"/>
</dbReference>
<evidence type="ECO:0000256" key="11">
    <source>
        <dbReference type="HAMAP-Rule" id="MF_01463"/>
    </source>
</evidence>
<dbReference type="GO" id="GO:0015450">
    <property type="term" value="F:protein-transporting ATPase activity"/>
    <property type="evidence" value="ECO:0007669"/>
    <property type="project" value="InterPro"/>
</dbReference>
<dbReference type="EMBL" id="MUEK01000004">
    <property type="protein sequence ID" value="OOE40368.1"/>
    <property type="molecule type" value="Genomic_DNA"/>
</dbReference>
<feature type="transmembrane region" description="Helical" evidence="11">
    <location>
        <begin position="523"/>
        <end position="547"/>
    </location>
</feature>
<evidence type="ECO:0000259" key="14">
    <source>
        <dbReference type="Pfam" id="PF21760"/>
    </source>
</evidence>
<evidence type="ECO:0000313" key="17">
    <source>
        <dbReference type="Proteomes" id="UP000189021"/>
    </source>
</evidence>
<dbReference type="Gene3D" id="3.30.70.3400">
    <property type="match status" value="2"/>
</dbReference>
<feature type="transmembrane region" description="Helical" evidence="11">
    <location>
        <begin position="484"/>
        <end position="502"/>
    </location>
</feature>
<feature type="domain" description="SecD export protein N-terminal TM" evidence="13">
    <location>
        <begin position="8"/>
        <end position="99"/>
    </location>
</feature>
<evidence type="ECO:0000259" key="15">
    <source>
        <dbReference type="Pfam" id="PF22599"/>
    </source>
</evidence>
<dbReference type="InterPro" id="IPR022813">
    <property type="entry name" value="SecD/SecF_arch_bac"/>
</dbReference>
<dbReference type="NCBIfam" id="TIGR01129">
    <property type="entry name" value="secD"/>
    <property type="match status" value="1"/>
</dbReference>
<keyword evidence="2 11" id="KW-0813">Transport</keyword>
<dbReference type="Gene3D" id="1.20.1640.10">
    <property type="entry name" value="Multidrug efflux transporter AcrB transmembrane domain"/>
    <property type="match status" value="1"/>
</dbReference>
<evidence type="ECO:0000256" key="4">
    <source>
        <dbReference type="ARBA" id="ARBA00022692"/>
    </source>
</evidence>
<dbReference type="HAMAP" id="MF_01463_B">
    <property type="entry name" value="SecD_B"/>
    <property type="match status" value="1"/>
</dbReference>
<keyword evidence="8 11" id="KW-0472">Membrane</keyword>
<feature type="transmembrane region" description="Helical" evidence="11">
    <location>
        <begin position="12"/>
        <end position="34"/>
    </location>
</feature>
<evidence type="ECO:0000259" key="12">
    <source>
        <dbReference type="Pfam" id="PF02355"/>
    </source>
</evidence>
<dbReference type="Pfam" id="PF13721">
    <property type="entry name" value="SecD-TM1"/>
    <property type="match status" value="1"/>
</dbReference>
<gene>
    <name evidence="11" type="primary">secD</name>
    <name evidence="16" type="ORF">BZG00_05945</name>
</gene>
<dbReference type="Pfam" id="PF22599">
    <property type="entry name" value="SecDF_P1_head"/>
    <property type="match status" value="1"/>
</dbReference>
<feature type="domain" description="Protein translocase subunit SecDF P1" evidence="14">
    <location>
        <begin position="223"/>
        <end position="281"/>
    </location>
</feature>
<feature type="domain" description="Protein export membrane protein SecD/SecF C-terminal" evidence="12">
    <location>
        <begin position="410"/>
        <end position="571"/>
    </location>
</feature>
<comment type="subcellular location">
    <subcellularLocation>
        <location evidence="1 11">Cell membrane</location>
        <topology evidence="1 11">Multi-pass membrane protein</topology>
    </subcellularLocation>
</comment>
<comment type="subunit">
    <text evidence="11">Forms a complex with SecF. Part of the essential Sec protein translocation apparatus which comprises SecA, SecYEG and auxiliary proteins SecDF-YajC and YidC.</text>
</comment>
<evidence type="ECO:0000256" key="3">
    <source>
        <dbReference type="ARBA" id="ARBA00022475"/>
    </source>
</evidence>
<evidence type="ECO:0000256" key="8">
    <source>
        <dbReference type="ARBA" id="ARBA00023136"/>
    </source>
</evidence>
<proteinExistence type="inferred from homology"/>
<dbReference type="Pfam" id="PF02355">
    <property type="entry name" value="SecD_SecF_C"/>
    <property type="match status" value="1"/>
</dbReference>
<dbReference type="InterPro" id="IPR054384">
    <property type="entry name" value="SecDF_P1_head"/>
</dbReference>
<dbReference type="Proteomes" id="UP000189021">
    <property type="component" value="Unassembled WGS sequence"/>
</dbReference>
<evidence type="ECO:0000256" key="10">
    <source>
        <dbReference type="ARBA" id="ARBA00068220"/>
    </source>
</evidence>
<dbReference type="GO" id="GO:0065002">
    <property type="term" value="P:intracellular protein transmembrane transport"/>
    <property type="evidence" value="ECO:0007669"/>
    <property type="project" value="UniProtKB-UniRule"/>
</dbReference>
<evidence type="ECO:0000256" key="2">
    <source>
        <dbReference type="ARBA" id="ARBA00022448"/>
    </source>
</evidence>
<feature type="transmembrane region" description="Helical" evidence="11">
    <location>
        <begin position="456"/>
        <end position="478"/>
    </location>
</feature>
<dbReference type="PANTHER" id="PTHR30081:SF13">
    <property type="entry name" value="PROTEIN TRANSLOCASE SUBUNIT SECD"/>
    <property type="match status" value="1"/>
</dbReference>
<keyword evidence="4 11" id="KW-0812">Transmembrane</keyword>
<protein>
    <recommendedName>
        <fullName evidence="10 11">Protein translocase subunit SecD</fullName>
    </recommendedName>
</protein>
<dbReference type="GO" id="GO:0005886">
    <property type="term" value="C:plasma membrane"/>
    <property type="evidence" value="ECO:0007669"/>
    <property type="project" value="UniProtKB-SubCell"/>
</dbReference>
<dbReference type="FunFam" id="1.20.1640.10:FF:000004">
    <property type="entry name" value="Protein translocase subunit SecD"/>
    <property type="match status" value="1"/>
</dbReference>
<evidence type="ECO:0000256" key="1">
    <source>
        <dbReference type="ARBA" id="ARBA00004651"/>
    </source>
</evidence>
<evidence type="ECO:0000256" key="7">
    <source>
        <dbReference type="ARBA" id="ARBA00023010"/>
    </source>
</evidence>
<evidence type="ECO:0000256" key="6">
    <source>
        <dbReference type="ARBA" id="ARBA00022989"/>
    </source>
</evidence>